<dbReference type="InterPro" id="IPR014710">
    <property type="entry name" value="RmlC-like_jellyroll"/>
</dbReference>
<dbReference type="OrthoDB" id="1689029at2759"/>
<dbReference type="EC" id="1.13.11.5" evidence="4"/>
<evidence type="ECO:0000256" key="7">
    <source>
        <dbReference type="ARBA" id="ARBA00022878"/>
    </source>
</evidence>
<protein>
    <recommendedName>
        <fullName evidence="5">Homogentisate 1,2-dioxygenase</fullName>
        <ecNumber evidence="4">1.13.11.5</ecNumber>
    </recommendedName>
    <alternativeName>
        <fullName evidence="12">Homogentisate oxygenase</fullName>
    </alternativeName>
    <alternativeName>
        <fullName evidence="13">Homogentisic acid oxidase</fullName>
    </alternativeName>
    <alternativeName>
        <fullName evidence="14">Homogentisicase</fullName>
    </alternativeName>
</protein>
<keyword evidence="8" id="KW-0223">Dioxygenase</keyword>
<dbReference type="GO" id="GO:0004411">
    <property type="term" value="F:homogentisate 1,2-dioxygenase activity"/>
    <property type="evidence" value="ECO:0007669"/>
    <property type="project" value="UniProtKB-EC"/>
</dbReference>
<dbReference type="Pfam" id="PF20510">
    <property type="entry name" value="HgmA_N"/>
    <property type="match status" value="1"/>
</dbReference>
<feature type="binding site" evidence="16">
    <location>
        <position position="345"/>
    </location>
    <ligand>
        <name>Fe cation</name>
        <dbReference type="ChEBI" id="CHEBI:24875"/>
    </ligand>
</feature>
<evidence type="ECO:0000256" key="5">
    <source>
        <dbReference type="ARBA" id="ARBA00018757"/>
    </source>
</evidence>
<evidence type="ECO:0000256" key="11">
    <source>
        <dbReference type="ARBA" id="ARBA00023232"/>
    </source>
</evidence>
<dbReference type="GO" id="GO:0005737">
    <property type="term" value="C:cytoplasm"/>
    <property type="evidence" value="ECO:0007669"/>
    <property type="project" value="TreeGrafter"/>
</dbReference>
<proteinExistence type="inferred from homology"/>
<dbReference type="CDD" id="cd07000">
    <property type="entry name" value="cupin_HGO_N"/>
    <property type="match status" value="1"/>
</dbReference>
<dbReference type="InterPro" id="IPR011051">
    <property type="entry name" value="RmlC_Cupin_sf"/>
</dbReference>
<comment type="caution">
    <text evidence="19">The sequence shown here is derived from an EMBL/GenBank/DDBJ whole genome shotgun (WGS) entry which is preliminary data.</text>
</comment>
<evidence type="ECO:0000256" key="1">
    <source>
        <dbReference type="ARBA" id="ARBA00001962"/>
    </source>
</evidence>
<evidence type="ECO:0000256" key="15">
    <source>
        <dbReference type="PIRSR" id="PIRSR605708-1"/>
    </source>
</evidence>
<evidence type="ECO:0000256" key="6">
    <source>
        <dbReference type="ARBA" id="ARBA00022723"/>
    </source>
</evidence>
<dbReference type="GO" id="GO:0046872">
    <property type="term" value="F:metal ion binding"/>
    <property type="evidence" value="ECO:0007669"/>
    <property type="project" value="UniProtKB-KW"/>
</dbReference>
<evidence type="ECO:0000259" key="17">
    <source>
        <dbReference type="Pfam" id="PF04209"/>
    </source>
</evidence>
<keyword evidence="9" id="KW-0560">Oxidoreductase</keyword>
<sequence length="443" mass="50397">MIEKSEWTDLKYLSGFGNEFASEEPSYPNALPVGQNAPQKTPYNLYAEQLSGTAFTAPRDSNKRSWLYRILPSVRHHPFKKIDNGLLTHNWNDEEPNPNQLRWSPFDFPSADQKVDFVQGLSTVCGAGDSRLRHGLAIHIYSCNTSMVDKAFCNSDGDFLIVPQQGTLYIKTEFGKMTVAQNEICVIQNGMRFSVEVDEPSRGYILEVFDDHFVLPSLGPIGANGLANPRDFQTPTAWFENVKEIHFKIIIKFQGHLFESHQDHSCFNVVAWHGNYAPYKYNLEHFMVINTVSFDHADPSIFTVLTCPSLKPGTAIADFVIFPPRWAVSEHTFRPPYFHRNCMSEFMGLIKGRYEAKEKGFQPGGASLHNIMIPHGPDNQCYTNGVNEELKPVRVADGTMSFMFESSFSLAVTKWANKTCEKLDHDYYKCWQDLEDNFSKLKA</sequence>
<evidence type="ECO:0000256" key="12">
    <source>
        <dbReference type="ARBA" id="ARBA00030235"/>
    </source>
</evidence>
<dbReference type="Gene3D" id="2.60.120.10">
    <property type="entry name" value="Jelly Rolls"/>
    <property type="match status" value="1"/>
</dbReference>
<dbReference type="GO" id="GO:0006572">
    <property type="term" value="P:L-tyrosine catabolic process"/>
    <property type="evidence" value="ECO:0007669"/>
    <property type="project" value="UniProtKB-KW"/>
</dbReference>
<dbReference type="SUPFAM" id="SSF51182">
    <property type="entry name" value="RmlC-like cupins"/>
    <property type="match status" value="1"/>
</dbReference>
<comment type="pathway">
    <text evidence="2">Amino-acid degradation; L-phenylalanine degradation; acetoacetate and fumarate from L-phenylalanine: step 4/6.</text>
</comment>
<feature type="domain" description="Homogentisate 1,2-dioxygenase C-terminal" evidence="17">
    <location>
        <begin position="285"/>
        <end position="438"/>
    </location>
</feature>
<evidence type="ECO:0000256" key="8">
    <source>
        <dbReference type="ARBA" id="ARBA00022964"/>
    </source>
</evidence>
<evidence type="ECO:0000256" key="16">
    <source>
        <dbReference type="PIRSR" id="PIRSR605708-2"/>
    </source>
</evidence>
<keyword evidence="6 16" id="KW-0479">Metal-binding</keyword>
<evidence type="ECO:0000256" key="9">
    <source>
        <dbReference type="ARBA" id="ARBA00023002"/>
    </source>
</evidence>
<evidence type="ECO:0000256" key="4">
    <source>
        <dbReference type="ARBA" id="ARBA00013127"/>
    </source>
</evidence>
<dbReference type="Proteomes" id="UP000663879">
    <property type="component" value="Unassembled WGS sequence"/>
</dbReference>
<dbReference type="InterPro" id="IPR005708">
    <property type="entry name" value="Homogentis_dOase"/>
</dbReference>
<evidence type="ECO:0000256" key="13">
    <source>
        <dbReference type="ARBA" id="ARBA00030437"/>
    </source>
</evidence>
<keyword evidence="20" id="KW-1185">Reference proteome</keyword>
<dbReference type="NCBIfam" id="TIGR01015">
    <property type="entry name" value="hmgA"/>
    <property type="match status" value="1"/>
</dbReference>
<feature type="binding site" evidence="16">
    <location>
        <position position="375"/>
    </location>
    <ligand>
        <name>homogentisate</name>
        <dbReference type="ChEBI" id="CHEBI:16169"/>
    </ligand>
</feature>
<reference evidence="19" key="1">
    <citation type="submission" date="2021-02" db="EMBL/GenBank/DDBJ databases">
        <authorList>
            <person name="Nowell W R."/>
        </authorList>
    </citation>
    <scope>NUCLEOTIDE SEQUENCE</scope>
    <source>
        <strain evidence="19">Ploen Becks lab</strain>
    </source>
</reference>
<dbReference type="Pfam" id="PF04209">
    <property type="entry name" value="HgmA_C"/>
    <property type="match status" value="1"/>
</dbReference>
<dbReference type="PANTHER" id="PTHR11056:SF0">
    <property type="entry name" value="HOMOGENTISATE 1,2-DIOXYGENASE"/>
    <property type="match status" value="1"/>
</dbReference>
<evidence type="ECO:0000256" key="2">
    <source>
        <dbReference type="ARBA" id="ARBA00004704"/>
    </source>
</evidence>
<feature type="binding site" evidence="16">
    <location>
        <position position="375"/>
    </location>
    <ligand>
        <name>Fe cation</name>
        <dbReference type="ChEBI" id="CHEBI:24875"/>
    </ligand>
</feature>
<accession>A0A813RTE2</accession>
<feature type="domain" description="Homogentisate 1,2-dioxygenase N-terminal" evidence="18">
    <location>
        <begin position="11"/>
        <end position="283"/>
    </location>
</feature>
<keyword evidence="10 16" id="KW-0408">Iron</keyword>
<evidence type="ECO:0000256" key="10">
    <source>
        <dbReference type="ARBA" id="ARBA00023004"/>
    </source>
</evidence>
<evidence type="ECO:0000313" key="19">
    <source>
        <dbReference type="EMBL" id="CAF0787272.1"/>
    </source>
</evidence>
<feature type="active site" description="Proton acceptor" evidence="15">
    <location>
        <position position="296"/>
    </location>
</feature>
<evidence type="ECO:0000259" key="18">
    <source>
        <dbReference type="Pfam" id="PF20510"/>
    </source>
</evidence>
<dbReference type="InterPro" id="IPR046452">
    <property type="entry name" value="HgmA_N"/>
</dbReference>
<evidence type="ECO:0000313" key="20">
    <source>
        <dbReference type="Proteomes" id="UP000663879"/>
    </source>
</evidence>
<comment type="similarity">
    <text evidence="3">Belongs to the homogentisate dioxygenase family.</text>
</comment>
<name>A0A813RTE2_9BILA</name>
<organism evidence="19 20">
    <name type="scientific">Brachionus calyciflorus</name>
    <dbReference type="NCBI Taxonomy" id="104777"/>
    <lineage>
        <taxon>Eukaryota</taxon>
        <taxon>Metazoa</taxon>
        <taxon>Spiralia</taxon>
        <taxon>Gnathifera</taxon>
        <taxon>Rotifera</taxon>
        <taxon>Eurotatoria</taxon>
        <taxon>Monogononta</taxon>
        <taxon>Pseudotrocha</taxon>
        <taxon>Ploima</taxon>
        <taxon>Brachionidae</taxon>
        <taxon>Brachionus</taxon>
    </lineage>
</organism>
<feature type="binding site" evidence="16">
    <location>
        <position position="339"/>
    </location>
    <ligand>
        <name>Fe cation</name>
        <dbReference type="ChEBI" id="CHEBI:24875"/>
    </ligand>
</feature>
<dbReference type="PANTHER" id="PTHR11056">
    <property type="entry name" value="HOMOGENTISATE 1,2-DIOXYGENASE"/>
    <property type="match status" value="1"/>
</dbReference>
<evidence type="ECO:0000256" key="14">
    <source>
        <dbReference type="ARBA" id="ARBA00033225"/>
    </source>
</evidence>
<dbReference type="FunFam" id="2.60.120.10:FF:000026">
    <property type="entry name" value="Homogentisate 1,2-dioxygenase"/>
    <property type="match status" value="1"/>
</dbReference>
<dbReference type="EMBL" id="CAJNOC010000648">
    <property type="protein sequence ID" value="CAF0787272.1"/>
    <property type="molecule type" value="Genomic_DNA"/>
</dbReference>
<evidence type="ECO:0000256" key="3">
    <source>
        <dbReference type="ARBA" id="ARBA00007757"/>
    </source>
</evidence>
<gene>
    <name evidence="19" type="ORF">OXX778_LOCUS5786</name>
</gene>
<dbReference type="UniPathway" id="UPA00139">
    <property type="reaction ID" value="UER00339"/>
</dbReference>
<dbReference type="GO" id="GO:0006559">
    <property type="term" value="P:L-phenylalanine catabolic process"/>
    <property type="evidence" value="ECO:0007669"/>
    <property type="project" value="UniProtKB-UniPathway"/>
</dbReference>
<dbReference type="AlphaFoldDB" id="A0A813RTE2"/>
<keyword evidence="7" id="KW-0828">Tyrosine catabolism</keyword>
<dbReference type="InterPro" id="IPR046451">
    <property type="entry name" value="HgmA_C"/>
</dbReference>
<comment type="cofactor">
    <cofactor evidence="1 16">
        <name>Fe cation</name>
        <dbReference type="ChEBI" id="CHEBI:24875"/>
    </cofactor>
</comment>
<feature type="binding site" evidence="16">
    <location>
        <position position="354"/>
    </location>
    <ligand>
        <name>homogentisate</name>
        <dbReference type="ChEBI" id="CHEBI:16169"/>
    </ligand>
</feature>
<keyword evidence="11" id="KW-0585">Phenylalanine catabolism</keyword>